<gene>
    <name evidence="2" type="ORF">VZT92_011316</name>
</gene>
<reference evidence="2 3" key="1">
    <citation type="journal article" date="2024" name="Genome Biol. Evol.">
        <title>Chromosome-level genome assembly of the viviparous eelpout Zoarces viviparus.</title>
        <authorList>
            <person name="Fuhrmann N."/>
            <person name="Brasseur M.V."/>
            <person name="Bakowski C.E."/>
            <person name="Podsiadlowski L."/>
            <person name="Prost S."/>
            <person name="Krehenwinkel H."/>
            <person name="Mayer C."/>
        </authorList>
    </citation>
    <scope>NUCLEOTIDE SEQUENCE [LARGE SCALE GENOMIC DNA]</scope>
    <source>
        <strain evidence="2">NO-MEL_2022_Ind0_liver</strain>
    </source>
</reference>
<comment type="caution">
    <text evidence="2">The sequence shown here is derived from an EMBL/GenBank/DDBJ whole genome shotgun (WGS) entry which is preliminary data.</text>
</comment>
<evidence type="ECO:0000313" key="2">
    <source>
        <dbReference type="EMBL" id="KAK9531925.1"/>
    </source>
</evidence>
<protein>
    <submittedName>
        <fullName evidence="2">Uncharacterized protein</fullName>
    </submittedName>
</protein>
<proteinExistence type="predicted"/>
<name>A0AAW1FBM7_ZOAVI</name>
<evidence type="ECO:0000313" key="3">
    <source>
        <dbReference type="Proteomes" id="UP001488805"/>
    </source>
</evidence>
<dbReference type="Proteomes" id="UP001488805">
    <property type="component" value="Unassembled WGS sequence"/>
</dbReference>
<dbReference type="EMBL" id="JBCEZU010000089">
    <property type="protein sequence ID" value="KAK9531925.1"/>
    <property type="molecule type" value="Genomic_DNA"/>
</dbReference>
<organism evidence="2 3">
    <name type="scientific">Zoarces viviparus</name>
    <name type="common">Viviparous eelpout</name>
    <name type="synonym">Blennius viviparus</name>
    <dbReference type="NCBI Taxonomy" id="48416"/>
    <lineage>
        <taxon>Eukaryota</taxon>
        <taxon>Metazoa</taxon>
        <taxon>Chordata</taxon>
        <taxon>Craniata</taxon>
        <taxon>Vertebrata</taxon>
        <taxon>Euteleostomi</taxon>
        <taxon>Actinopterygii</taxon>
        <taxon>Neopterygii</taxon>
        <taxon>Teleostei</taxon>
        <taxon>Neoteleostei</taxon>
        <taxon>Acanthomorphata</taxon>
        <taxon>Eupercaria</taxon>
        <taxon>Perciformes</taxon>
        <taxon>Cottioidei</taxon>
        <taxon>Zoarcales</taxon>
        <taxon>Zoarcidae</taxon>
        <taxon>Zoarcinae</taxon>
        <taxon>Zoarces</taxon>
    </lineage>
</organism>
<dbReference type="AlphaFoldDB" id="A0AAW1FBM7"/>
<sequence>MLRPGETETLVSLRGFRVRSPNLDWNQKPQQRDAAPPPHDMSDLNRTGKRVLEVCPKVASHRGPPVNTRTRDLYNTTALWSVNLGTSSTHMTLLLTV</sequence>
<feature type="region of interest" description="Disordered" evidence="1">
    <location>
        <begin position="21"/>
        <end position="47"/>
    </location>
</feature>
<accession>A0AAW1FBM7</accession>
<evidence type="ECO:0000256" key="1">
    <source>
        <dbReference type="SAM" id="MobiDB-lite"/>
    </source>
</evidence>
<keyword evidence="3" id="KW-1185">Reference proteome</keyword>